<accession>A0A813HX56</accession>
<evidence type="ECO:0000313" key="1">
    <source>
        <dbReference type="EMBL" id="CAE8643596.1"/>
    </source>
</evidence>
<keyword evidence="2" id="KW-1185">Reference proteome</keyword>
<dbReference type="Proteomes" id="UP000654075">
    <property type="component" value="Unassembled WGS sequence"/>
</dbReference>
<name>A0A813HX56_POLGL</name>
<gene>
    <name evidence="1" type="ORF">PGLA1383_LOCUS57914</name>
</gene>
<comment type="caution">
    <text evidence="1">The sequence shown here is derived from an EMBL/GenBank/DDBJ whole genome shotgun (WGS) entry which is preliminary data.</text>
</comment>
<dbReference type="EMBL" id="CAJNNV010033403">
    <property type="protein sequence ID" value="CAE8643596.1"/>
    <property type="molecule type" value="Genomic_DNA"/>
</dbReference>
<dbReference type="AlphaFoldDB" id="A0A813HX56"/>
<sequence length="152" mass="15991">MAGYRMKAEGFAEGCQRWRLVSALVGMLLARPTNSIGQTAKERPPLSDVDPTTIYQKVLRSGAAAPGAALQGVAAPLPTNAWWQNVAQVAVPGSQEGNIFLMPYIVLAEPAGLSIMQPFQAGTAGQQVFDAGLVVRLGAANAALLQLVLFPF</sequence>
<proteinExistence type="predicted"/>
<reference evidence="1" key="1">
    <citation type="submission" date="2021-02" db="EMBL/GenBank/DDBJ databases">
        <authorList>
            <person name="Dougan E. K."/>
            <person name="Rhodes N."/>
            <person name="Thang M."/>
            <person name="Chan C."/>
        </authorList>
    </citation>
    <scope>NUCLEOTIDE SEQUENCE</scope>
</reference>
<protein>
    <submittedName>
        <fullName evidence="1">Uncharacterized protein</fullName>
    </submittedName>
</protein>
<evidence type="ECO:0000313" key="2">
    <source>
        <dbReference type="Proteomes" id="UP000654075"/>
    </source>
</evidence>
<organism evidence="1 2">
    <name type="scientific">Polarella glacialis</name>
    <name type="common">Dinoflagellate</name>
    <dbReference type="NCBI Taxonomy" id="89957"/>
    <lineage>
        <taxon>Eukaryota</taxon>
        <taxon>Sar</taxon>
        <taxon>Alveolata</taxon>
        <taxon>Dinophyceae</taxon>
        <taxon>Suessiales</taxon>
        <taxon>Suessiaceae</taxon>
        <taxon>Polarella</taxon>
    </lineage>
</organism>